<evidence type="ECO:0000313" key="1">
    <source>
        <dbReference type="Proteomes" id="UP000887580"/>
    </source>
</evidence>
<evidence type="ECO:0000313" key="2">
    <source>
        <dbReference type="WBParaSite" id="PS1159_v2.g13585.t1"/>
    </source>
</evidence>
<dbReference type="Proteomes" id="UP000887580">
    <property type="component" value="Unplaced"/>
</dbReference>
<accession>A0AC35F410</accession>
<name>A0AC35F410_9BILA</name>
<protein>
    <submittedName>
        <fullName evidence="2">Ig-like domain-containing protein</fullName>
    </submittedName>
</protein>
<reference evidence="2" key="1">
    <citation type="submission" date="2022-11" db="UniProtKB">
        <authorList>
            <consortium name="WormBaseParasite"/>
        </authorList>
    </citation>
    <scope>IDENTIFICATION</scope>
</reference>
<sequence>MFLAPMWQSFIFYVVIAINIKLCAAENVSTSNANITTTTPYMIIGDPVTLLPGSTLQMYCNGTHPAYCLTKISLDEKNRTVARGLPQSYAAFKCPLLESINVTKGITMWYLFNTSKVIGFYDYTNKISETTWTRNETYKILEDGGLLITVGRREVVDRYICTYEDNNGSLTASFAINTSVVLFRLNFSSWYSPVIFDSVFYGSIVVSVLLCGVTFLINLLWIAIQKGGLYWIKRRERENRVQSMIEAVEVYRQRQIQNLQDAYHRNVGMVRDHYHMQVEQIRDAYTNQISRLKDYRQARIDNVTSHLDNIRDNYNQQLSRIREYGSRHGEQLFESYERQLNRVRTFSLQQRLKLMRQYKLKQRHVNKLLANVDEANLNGDGNDENLRKVFELANEILPKESIPLRRSVSCLSLPEFTLVDGNDVLQEIPGRRLTNQMDLRQWKRPQKNTVSECEAEPVAGPSSSKMPMRPKSDIREVKFEEQPLLDEKS</sequence>
<dbReference type="WBParaSite" id="PS1159_v2.g13585.t1">
    <property type="protein sequence ID" value="PS1159_v2.g13585.t1"/>
    <property type="gene ID" value="PS1159_v2.g13585"/>
</dbReference>
<proteinExistence type="predicted"/>
<organism evidence="1 2">
    <name type="scientific">Panagrolaimus sp. PS1159</name>
    <dbReference type="NCBI Taxonomy" id="55785"/>
    <lineage>
        <taxon>Eukaryota</taxon>
        <taxon>Metazoa</taxon>
        <taxon>Ecdysozoa</taxon>
        <taxon>Nematoda</taxon>
        <taxon>Chromadorea</taxon>
        <taxon>Rhabditida</taxon>
        <taxon>Tylenchina</taxon>
        <taxon>Panagrolaimomorpha</taxon>
        <taxon>Panagrolaimoidea</taxon>
        <taxon>Panagrolaimidae</taxon>
        <taxon>Panagrolaimus</taxon>
    </lineage>
</organism>